<accession>A0A376BBY6</accession>
<gene>
    <name evidence="6" type="ORF">SCODWIG_03970</name>
</gene>
<keyword evidence="2" id="KW-0479">Metal-binding</keyword>
<dbReference type="Proteomes" id="UP000262825">
    <property type="component" value="Unassembled WGS sequence"/>
</dbReference>
<dbReference type="FunFam" id="3.50.30.30:FF:000008">
    <property type="entry name" value="Glutamate carboxypeptidase 2"/>
    <property type="match status" value="1"/>
</dbReference>
<dbReference type="FunFam" id="3.40.630.10:FF:000101">
    <property type="entry name" value="N-acetylated alpha-linked acidic dipeptidase like 1"/>
    <property type="match status" value="1"/>
</dbReference>
<dbReference type="PANTHER" id="PTHR10404:SF46">
    <property type="entry name" value="VACUOLAR PROTEIN SORTING-ASSOCIATED PROTEIN 70"/>
    <property type="match status" value="1"/>
</dbReference>
<feature type="domain" description="PA" evidence="4">
    <location>
        <begin position="103"/>
        <end position="167"/>
    </location>
</feature>
<keyword evidence="2" id="KW-0645">Protease</keyword>
<organism evidence="6 7">
    <name type="scientific">Saccharomycodes ludwigii</name>
    <dbReference type="NCBI Taxonomy" id="36035"/>
    <lineage>
        <taxon>Eukaryota</taxon>
        <taxon>Fungi</taxon>
        <taxon>Dikarya</taxon>
        <taxon>Ascomycota</taxon>
        <taxon>Saccharomycotina</taxon>
        <taxon>Saccharomycetes</taxon>
        <taxon>Saccharomycodales</taxon>
        <taxon>Saccharomycodaceae</taxon>
        <taxon>Saccharomycodes</taxon>
    </lineage>
</organism>
<dbReference type="EC" id="3.4.-.-" evidence="2"/>
<feature type="chain" id="PRO_5016478112" description="Peptide hydrolase" evidence="2">
    <location>
        <begin position="19"/>
        <end position="525"/>
    </location>
</feature>
<keyword evidence="7" id="KW-1185">Reference proteome</keyword>
<evidence type="ECO:0000313" key="6">
    <source>
        <dbReference type="EMBL" id="SSD62208.1"/>
    </source>
</evidence>
<dbReference type="CDD" id="cd08022">
    <property type="entry name" value="M28_PSMA_like"/>
    <property type="match status" value="1"/>
</dbReference>
<dbReference type="SUPFAM" id="SSF53187">
    <property type="entry name" value="Zn-dependent exopeptidases"/>
    <property type="match status" value="1"/>
</dbReference>
<name>A0A376BBY6_9ASCO</name>
<dbReference type="AlphaFoldDB" id="A0A376BBY6"/>
<dbReference type="VEuPathDB" id="FungiDB:SCODWIG_03970"/>
<evidence type="ECO:0000313" key="7">
    <source>
        <dbReference type="Proteomes" id="UP000262825"/>
    </source>
</evidence>
<comment type="similarity">
    <text evidence="1">Belongs to the peptidase M28 family. M28B subfamily.</text>
</comment>
<sequence length="525" mass="57816">MMVGLVCVFFFFFKQKTAYEIVVCDWSSDVCSSDLYGLATEVETYDVYFNTPVSSSLKLLSTKANSSTVYEASLKEDVLSEDPTTGGDDLVPAFHGYSASGNVTGSYVYVNYGTKKDFEVLDTLGVNFTNKICIARYGDIYRGLKVKFAQEAGCSGVLIYSDPGDDYFQEVDGYKPYPEGPARNPSSLQRGSVLFLSQGPGDPTTPGKASQGPEVVREDPSDYIPRIPSLPISFKEVKPILEKLNGYGVNCSAIEGDGKSWVGGLPGFDYWSGPNPSYELNLYNNQSYEIKPIYNVYGTMAGTDSKAGYILVGNHRDAWIKGGAGDPNSGSASILEVIRALNEVSIGTGWKPKRTIVFASWDGEELGLLGSTEYGEKNKKTLKSNCVGYLNVDVSVSGTNLNVQSSPFLNKIILESLKQVNYDDDMTLYDHYFSKHEKIGILGSGSDYTVFLEHLGIPSLDMGFTSGDEDPVYHYHSNYDSYHWMSTLMDPGFKYHNKLSQLFGLSLLKLSDRELLNTHISDYSC</sequence>
<evidence type="ECO:0000256" key="3">
    <source>
        <dbReference type="SAM" id="MobiDB-lite"/>
    </source>
</evidence>
<evidence type="ECO:0000259" key="4">
    <source>
        <dbReference type="Pfam" id="PF02225"/>
    </source>
</evidence>
<dbReference type="PANTHER" id="PTHR10404">
    <property type="entry name" value="N-ACETYLATED-ALPHA-LINKED ACIDIC DIPEPTIDASE"/>
    <property type="match status" value="1"/>
</dbReference>
<evidence type="ECO:0000256" key="2">
    <source>
        <dbReference type="RuleBase" id="RU361240"/>
    </source>
</evidence>
<feature type="domain" description="Peptidase M28" evidence="5">
    <location>
        <begin position="295"/>
        <end position="483"/>
    </location>
</feature>
<dbReference type="Gene3D" id="3.40.630.10">
    <property type="entry name" value="Zn peptidases"/>
    <property type="match status" value="1"/>
</dbReference>
<proteinExistence type="inferred from homology"/>
<dbReference type="GO" id="GO:0004180">
    <property type="term" value="F:carboxypeptidase activity"/>
    <property type="evidence" value="ECO:0007669"/>
    <property type="project" value="UniProtKB-KW"/>
</dbReference>
<keyword evidence="2" id="KW-0378">Hydrolase</keyword>
<evidence type="ECO:0000256" key="1">
    <source>
        <dbReference type="ARBA" id="ARBA00005634"/>
    </source>
</evidence>
<dbReference type="EMBL" id="UFAJ01001261">
    <property type="protein sequence ID" value="SSD62208.1"/>
    <property type="molecule type" value="Genomic_DNA"/>
</dbReference>
<dbReference type="Pfam" id="PF02225">
    <property type="entry name" value="PA"/>
    <property type="match status" value="1"/>
</dbReference>
<dbReference type="GO" id="GO:0006508">
    <property type="term" value="P:proteolysis"/>
    <property type="evidence" value="ECO:0007669"/>
    <property type="project" value="UniProtKB-KW"/>
</dbReference>
<feature type="region of interest" description="Disordered" evidence="3">
    <location>
        <begin position="193"/>
        <end position="220"/>
    </location>
</feature>
<dbReference type="InterPro" id="IPR046450">
    <property type="entry name" value="PA_dom_sf"/>
</dbReference>
<keyword evidence="6" id="KW-0121">Carboxypeptidase</keyword>
<dbReference type="InterPro" id="IPR039373">
    <property type="entry name" value="Peptidase_M28B"/>
</dbReference>
<protein>
    <recommendedName>
        <fullName evidence="2">Peptide hydrolase</fullName>
        <ecNumber evidence="2">3.4.-.-</ecNumber>
    </recommendedName>
</protein>
<keyword evidence="2" id="KW-0862">Zinc</keyword>
<dbReference type="Pfam" id="PF04389">
    <property type="entry name" value="Peptidase_M28"/>
    <property type="match status" value="1"/>
</dbReference>
<dbReference type="InterPro" id="IPR007484">
    <property type="entry name" value="Peptidase_M28"/>
</dbReference>
<dbReference type="GO" id="GO:0046872">
    <property type="term" value="F:metal ion binding"/>
    <property type="evidence" value="ECO:0007669"/>
    <property type="project" value="UniProtKB-KW"/>
</dbReference>
<reference evidence="7" key="1">
    <citation type="submission" date="2018-06" db="EMBL/GenBank/DDBJ databases">
        <authorList>
            <person name="Guldener U."/>
        </authorList>
    </citation>
    <scope>NUCLEOTIDE SEQUENCE [LARGE SCALE GENOMIC DNA]</scope>
    <source>
        <strain evidence="7">UTAD17</strain>
    </source>
</reference>
<dbReference type="InterPro" id="IPR003137">
    <property type="entry name" value="PA_domain"/>
</dbReference>
<evidence type="ECO:0000259" key="5">
    <source>
        <dbReference type="Pfam" id="PF04389"/>
    </source>
</evidence>
<feature type="signal peptide" evidence="2">
    <location>
        <begin position="1"/>
        <end position="18"/>
    </location>
</feature>
<dbReference type="CDD" id="cd02121">
    <property type="entry name" value="PA_GCPII_like"/>
    <property type="match status" value="1"/>
</dbReference>
<keyword evidence="2" id="KW-0732">Signal</keyword>
<dbReference type="SUPFAM" id="SSF52025">
    <property type="entry name" value="PA domain"/>
    <property type="match status" value="1"/>
</dbReference>
<dbReference type="Gene3D" id="3.50.30.30">
    <property type="match status" value="1"/>
</dbReference>